<keyword evidence="2" id="KW-0238">DNA-binding</keyword>
<evidence type="ECO:0000256" key="3">
    <source>
        <dbReference type="ARBA" id="ARBA00023163"/>
    </source>
</evidence>
<dbReference type="Gene3D" id="1.10.10.60">
    <property type="entry name" value="Homeodomain-like"/>
    <property type="match status" value="2"/>
</dbReference>
<dbReference type="EMBL" id="SEWF01000001">
    <property type="protein sequence ID" value="RYU97681.1"/>
    <property type="molecule type" value="Genomic_DNA"/>
</dbReference>
<dbReference type="GO" id="GO:0003700">
    <property type="term" value="F:DNA-binding transcription factor activity"/>
    <property type="evidence" value="ECO:0007669"/>
    <property type="project" value="InterPro"/>
</dbReference>
<dbReference type="InterPro" id="IPR018062">
    <property type="entry name" value="HTH_AraC-typ_CS"/>
</dbReference>
<evidence type="ECO:0000259" key="4">
    <source>
        <dbReference type="PROSITE" id="PS01124"/>
    </source>
</evidence>
<evidence type="ECO:0000256" key="1">
    <source>
        <dbReference type="ARBA" id="ARBA00023015"/>
    </source>
</evidence>
<organism evidence="5 6">
    <name type="scientific">Emticicia agri</name>
    <dbReference type="NCBI Taxonomy" id="2492393"/>
    <lineage>
        <taxon>Bacteria</taxon>
        <taxon>Pseudomonadati</taxon>
        <taxon>Bacteroidota</taxon>
        <taxon>Cytophagia</taxon>
        <taxon>Cytophagales</taxon>
        <taxon>Leadbetterellaceae</taxon>
        <taxon>Emticicia</taxon>
    </lineage>
</organism>
<comment type="caution">
    <text evidence="5">The sequence shown here is derived from an EMBL/GenBank/DDBJ whole genome shotgun (WGS) entry which is preliminary data.</text>
</comment>
<dbReference type="Proteomes" id="UP000293162">
    <property type="component" value="Unassembled WGS sequence"/>
</dbReference>
<keyword evidence="1" id="KW-0805">Transcription regulation</keyword>
<dbReference type="PANTHER" id="PTHR46796:SF6">
    <property type="entry name" value="ARAC SUBFAMILY"/>
    <property type="match status" value="1"/>
</dbReference>
<keyword evidence="6" id="KW-1185">Reference proteome</keyword>
<proteinExistence type="predicted"/>
<dbReference type="InterPro" id="IPR050204">
    <property type="entry name" value="AraC_XylS_family_regulators"/>
</dbReference>
<reference evidence="5 6" key="1">
    <citation type="submission" date="2019-02" db="EMBL/GenBank/DDBJ databases">
        <title>Bacterial novel species Emticicia sp. 17J42-9 isolated from soil.</title>
        <authorList>
            <person name="Jung H.-Y."/>
        </authorList>
    </citation>
    <scope>NUCLEOTIDE SEQUENCE [LARGE SCALE GENOMIC DNA]</scope>
    <source>
        <strain evidence="5 6">17J42-9</strain>
    </source>
</reference>
<dbReference type="GO" id="GO:0043565">
    <property type="term" value="F:sequence-specific DNA binding"/>
    <property type="evidence" value="ECO:0007669"/>
    <property type="project" value="InterPro"/>
</dbReference>
<name>A0A4Q5M5I3_9BACT</name>
<protein>
    <submittedName>
        <fullName evidence="5">AraC family transcriptional regulator</fullName>
    </submittedName>
</protein>
<dbReference type="RefSeq" id="WP_130019027.1">
    <property type="nucleotide sequence ID" value="NZ_SEWF01000001.1"/>
</dbReference>
<dbReference type="SUPFAM" id="SSF46689">
    <property type="entry name" value="Homeodomain-like"/>
    <property type="match status" value="1"/>
</dbReference>
<dbReference type="InterPro" id="IPR020449">
    <property type="entry name" value="Tscrpt_reg_AraC-type_HTH"/>
</dbReference>
<dbReference type="AlphaFoldDB" id="A0A4Q5M5I3"/>
<dbReference type="InterPro" id="IPR018060">
    <property type="entry name" value="HTH_AraC"/>
</dbReference>
<sequence>MSEYHFFRLFKLVFGLSPNQYLIQKRLEHGRNILLQDRYSVSIAAIESGFSDIHTFSKSFKKHFGVSPSHFAK</sequence>
<dbReference type="PROSITE" id="PS01124">
    <property type="entry name" value="HTH_ARAC_FAMILY_2"/>
    <property type="match status" value="1"/>
</dbReference>
<gene>
    <name evidence="5" type="ORF">EWM59_00735</name>
</gene>
<evidence type="ECO:0000256" key="2">
    <source>
        <dbReference type="ARBA" id="ARBA00023125"/>
    </source>
</evidence>
<dbReference type="OrthoDB" id="642439at2"/>
<keyword evidence="3" id="KW-0804">Transcription</keyword>
<dbReference type="SMART" id="SM00342">
    <property type="entry name" value="HTH_ARAC"/>
    <property type="match status" value="1"/>
</dbReference>
<dbReference type="InterPro" id="IPR009057">
    <property type="entry name" value="Homeodomain-like_sf"/>
</dbReference>
<evidence type="ECO:0000313" key="6">
    <source>
        <dbReference type="Proteomes" id="UP000293162"/>
    </source>
</evidence>
<accession>A0A4Q5M5I3</accession>
<evidence type="ECO:0000313" key="5">
    <source>
        <dbReference type="EMBL" id="RYU97681.1"/>
    </source>
</evidence>
<dbReference type="Pfam" id="PF12833">
    <property type="entry name" value="HTH_18"/>
    <property type="match status" value="1"/>
</dbReference>
<dbReference type="PANTHER" id="PTHR46796">
    <property type="entry name" value="HTH-TYPE TRANSCRIPTIONAL ACTIVATOR RHAS-RELATED"/>
    <property type="match status" value="1"/>
</dbReference>
<feature type="domain" description="HTH araC/xylS-type" evidence="4">
    <location>
        <begin position="1"/>
        <end position="73"/>
    </location>
</feature>
<dbReference type="PRINTS" id="PR00032">
    <property type="entry name" value="HTHARAC"/>
</dbReference>
<dbReference type="PROSITE" id="PS00041">
    <property type="entry name" value="HTH_ARAC_FAMILY_1"/>
    <property type="match status" value="1"/>
</dbReference>